<comment type="caution">
    <text evidence="3">The sequence shown here is derived from an EMBL/GenBank/DDBJ whole genome shotgun (WGS) entry which is preliminary data.</text>
</comment>
<dbReference type="AlphaFoldDB" id="X6MMQ6"/>
<evidence type="ECO:0000256" key="1">
    <source>
        <dbReference type="SAM" id="MobiDB-lite"/>
    </source>
</evidence>
<evidence type="ECO:0000313" key="3">
    <source>
        <dbReference type="EMBL" id="ETO15149.1"/>
    </source>
</evidence>
<dbReference type="Proteomes" id="UP000023152">
    <property type="component" value="Unassembled WGS sequence"/>
</dbReference>
<keyword evidence="2" id="KW-0472">Membrane</keyword>
<keyword evidence="2" id="KW-0812">Transmembrane</keyword>
<dbReference type="EMBL" id="ASPP01019425">
    <property type="protein sequence ID" value="ETO15149.1"/>
    <property type="molecule type" value="Genomic_DNA"/>
</dbReference>
<evidence type="ECO:0000256" key="2">
    <source>
        <dbReference type="SAM" id="Phobius"/>
    </source>
</evidence>
<evidence type="ECO:0000313" key="4">
    <source>
        <dbReference type="Proteomes" id="UP000023152"/>
    </source>
</evidence>
<feature type="transmembrane region" description="Helical" evidence="2">
    <location>
        <begin position="234"/>
        <end position="255"/>
    </location>
</feature>
<proteinExistence type="predicted"/>
<feature type="region of interest" description="Disordered" evidence="1">
    <location>
        <begin position="50"/>
        <end position="78"/>
    </location>
</feature>
<feature type="compositionally biased region" description="Basic residues" evidence="1">
    <location>
        <begin position="53"/>
        <end position="70"/>
    </location>
</feature>
<sequence>MYMDPTSSLFFKHKQKKCSLFFTDSHKIYVLPLPPFLFLSFESQENSANFCDKRKRTSKHPQKTKKKANKKFSQSTKKLHKVPSIKTLSFEQVPRTKNTTMLTKRGNPYNKKKRGKKGEKKKGCLMLLVETVENLEFFKILLDVGIVMYNFLQNECFHGVGVELEIFEFEFDGLVDFFQQGFANTFKVGVLNGLVDSDAFLDVKGEHFGDQVDGQRIGAWDELFPGHAFVVWEFIQIIASLVIGYFFDLFFRGAANEREYHFKKKKGGEGGERGKKEISTHIFSYII</sequence>
<protein>
    <recommendedName>
        <fullName evidence="5">Transmembrane protein</fullName>
    </recommendedName>
</protein>
<keyword evidence="2" id="KW-1133">Transmembrane helix</keyword>
<organism evidence="3 4">
    <name type="scientific">Reticulomyxa filosa</name>
    <dbReference type="NCBI Taxonomy" id="46433"/>
    <lineage>
        <taxon>Eukaryota</taxon>
        <taxon>Sar</taxon>
        <taxon>Rhizaria</taxon>
        <taxon>Retaria</taxon>
        <taxon>Foraminifera</taxon>
        <taxon>Monothalamids</taxon>
        <taxon>Reticulomyxidae</taxon>
        <taxon>Reticulomyxa</taxon>
    </lineage>
</organism>
<gene>
    <name evidence="3" type="ORF">RFI_22212</name>
</gene>
<evidence type="ECO:0008006" key="5">
    <source>
        <dbReference type="Google" id="ProtNLM"/>
    </source>
</evidence>
<accession>X6MMQ6</accession>
<name>X6MMQ6_RETFI</name>
<keyword evidence="4" id="KW-1185">Reference proteome</keyword>
<reference evidence="3 4" key="1">
    <citation type="journal article" date="2013" name="Curr. Biol.">
        <title>The Genome of the Foraminiferan Reticulomyxa filosa.</title>
        <authorList>
            <person name="Glockner G."/>
            <person name="Hulsmann N."/>
            <person name="Schleicher M."/>
            <person name="Noegel A.A."/>
            <person name="Eichinger L."/>
            <person name="Gallinger C."/>
            <person name="Pawlowski J."/>
            <person name="Sierra R."/>
            <person name="Euteneuer U."/>
            <person name="Pillet L."/>
            <person name="Moustafa A."/>
            <person name="Platzer M."/>
            <person name="Groth M."/>
            <person name="Szafranski K."/>
            <person name="Schliwa M."/>
        </authorList>
    </citation>
    <scope>NUCLEOTIDE SEQUENCE [LARGE SCALE GENOMIC DNA]</scope>
</reference>